<dbReference type="GeneID" id="78081580"/>
<keyword evidence="8 9" id="KW-0066">ATP synthesis</keyword>
<evidence type="ECO:0000256" key="4">
    <source>
        <dbReference type="ARBA" id="ARBA00022448"/>
    </source>
</evidence>
<keyword evidence="5 9" id="KW-0406">Ion transport</keyword>
<dbReference type="EMBL" id="FLUL01000001">
    <property type="protein sequence ID" value="SBV99154.1"/>
    <property type="molecule type" value="Genomic_DNA"/>
</dbReference>
<evidence type="ECO:0000256" key="3">
    <source>
        <dbReference type="ARBA" id="ARBA00005712"/>
    </source>
</evidence>
<dbReference type="GO" id="GO:0012505">
    <property type="term" value="C:endomembrane system"/>
    <property type="evidence" value="ECO:0007669"/>
    <property type="project" value="UniProtKB-SubCell"/>
</dbReference>
<dbReference type="InterPro" id="IPR020546">
    <property type="entry name" value="ATP_synth_F1_dsu/esu_N"/>
</dbReference>
<organism evidence="11">
    <name type="scientific">uncultured Dysgonomonas sp</name>
    <dbReference type="NCBI Taxonomy" id="206096"/>
    <lineage>
        <taxon>Bacteria</taxon>
        <taxon>Pseudomonadati</taxon>
        <taxon>Bacteroidota</taxon>
        <taxon>Bacteroidia</taxon>
        <taxon>Bacteroidales</taxon>
        <taxon>Dysgonomonadaceae</taxon>
        <taxon>Dysgonomonas</taxon>
        <taxon>environmental samples</taxon>
    </lineage>
</organism>
<evidence type="ECO:0000256" key="9">
    <source>
        <dbReference type="RuleBase" id="RU003656"/>
    </source>
</evidence>
<dbReference type="NCBIfam" id="TIGR01216">
    <property type="entry name" value="ATP_synt_epsi"/>
    <property type="match status" value="1"/>
</dbReference>
<evidence type="ECO:0000256" key="2">
    <source>
        <dbReference type="ARBA" id="ARBA00004184"/>
    </source>
</evidence>
<evidence type="ECO:0000259" key="10">
    <source>
        <dbReference type="Pfam" id="PF02823"/>
    </source>
</evidence>
<dbReference type="GO" id="GO:0045259">
    <property type="term" value="C:proton-transporting ATP synthase complex"/>
    <property type="evidence" value="ECO:0007669"/>
    <property type="project" value="UniProtKB-KW"/>
</dbReference>
<evidence type="ECO:0000256" key="7">
    <source>
        <dbReference type="ARBA" id="ARBA00023196"/>
    </source>
</evidence>
<keyword evidence="6" id="KW-0472">Membrane</keyword>
<dbReference type="GO" id="GO:0046933">
    <property type="term" value="F:proton-transporting ATP synthase activity, rotational mechanism"/>
    <property type="evidence" value="ECO:0007669"/>
    <property type="project" value="InterPro"/>
</dbReference>
<sequence length="82" mass="8548">MKKSELQLNIISPEAKLFSGMVASVVIPGIQGSFGVYPDHAPLISALQKGVITYTENGVEKSLEVGGGMVEVNNGVVTICVS</sequence>
<dbReference type="CDD" id="cd12152">
    <property type="entry name" value="F1-ATPase_delta"/>
    <property type="match status" value="1"/>
</dbReference>
<dbReference type="PANTHER" id="PTHR13822:SF10">
    <property type="entry name" value="ATP SYNTHASE EPSILON CHAIN, CHLOROPLASTIC"/>
    <property type="match status" value="1"/>
</dbReference>
<evidence type="ECO:0000256" key="5">
    <source>
        <dbReference type="ARBA" id="ARBA00023065"/>
    </source>
</evidence>
<keyword evidence="4 9" id="KW-0813">Transport</keyword>
<protein>
    <submittedName>
        <fullName evidence="11">ATP synthase, Delta/Epsilon chain, beta-sandwich domain-containing protein</fullName>
    </submittedName>
</protein>
<name>A0A212JIC0_9BACT</name>
<feature type="domain" description="ATP synthase F1 complex delta/epsilon subunit N-terminal" evidence="10">
    <location>
        <begin position="6"/>
        <end position="81"/>
    </location>
</feature>
<evidence type="ECO:0000256" key="6">
    <source>
        <dbReference type="ARBA" id="ARBA00023136"/>
    </source>
</evidence>
<keyword evidence="7 9" id="KW-0139">CF(1)</keyword>
<reference evidence="11" key="1">
    <citation type="submission" date="2016-04" db="EMBL/GenBank/DDBJ databases">
        <authorList>
            <person name="Evans L.H."/>
            <person name="Alamgir A."/>
            <person name="Owens N."/>
            <person name="Weber N.D."/>
            <person name="Virtaneva K."/>
            <person name="Barbian K."/>
            <person name="Babar A."/>
            <person name="Rosenke K."/>
        </authorList>
    </citation>
    <scope>NUCLEOTIDE SEQUENCE</scope>
    <source>
        <strain evidence="11">86-2</strain>
    </source>
</reference>
<dbReference type="PANTHER" id="PTHR13822">
    <property type="entry name" value="ATP SYNTHASE DELTA/EPSILON CHAIN"/>
    <property type="match status" value="1"/>
</dbReference>
<evidence type="ECO:0000313" key="11">
    <source>
        <dbReference type="EMBL" id="SBV99154.1"/>
    </source>
</evidence>
<dbReference type="Pfam" id="PF02823">
    <property type="entry name" value="ATP-synt_DE_N"/>
    <property type="match status" value="1"/>
</dbReference>
<comment type="subcellular location">
    <subcellularLocation>
        <location evidence="2">Endomembrane system</location>
        <topology evidence="2">Peripheral membrane protein</topology>
    </subcellularLocation>
</comment>
<dbReference type="AlphaFoldDB" id="A0A212JIC0"/>
<dbReference type="Gene3D" id="2.60.15.10">
    <property type="entry name" value="F0F1 ATP synthase delta/epsilon subunit, N-terminal"/>
    <property type="match status" value="1"/>
</dbReference>
<evidence type="ECO:0000256" key="1">
    <source>
        <dbReference type="ARBA" id="ARBA00003543"/>
    </source>
</evidence>
<gene>
    <name evidence="11" type="ORF">KL86DYS2_11588</name>
</gene>
<comment type="similarity">
    <text evidence="3 9">Belongs to the ATPase epsilon chain family.</text>
</comment>
<evidence type="ECO:0000256" key="8">
    <source>
        <dbReference type="ARBA" id="ARBA00023310"/>
    </source>
</evidence>
<dbReference type="RefSeq" id="WP_006842277.1">
    <property type="nucleotide sequence ID" value="NZ_CABTJG010000001.1"/>
</dbReference>
<comment type="function">
    <text evidence="1">Produces ATP from ADP in the presence of a proton gradient across the membrane.</text>
</comment>
<comment type="subunit">
    <text evidence="9">F-type ATPases have 2 components, CF(1) - the catalytic core - and CF(0) - the membrane proton channel. CF(1) has five subunits: alpha(3), beta(3), gamma(1), delta(1), epsilon(1). CF(0) has three main subunits: a, b and c.</text>
</comment>
<dbReference type="SUPFAM" id="SSF51344">
    <property type="entry name" value="Epsilon subunit of F1F0-ATP synthase N-terminal domain"/>
    <property type="match status" value="1"/>
</dbReference>
<dbReference type="InterPro" id="IPR001469">
    <property type="entry name" value="ATP_synth_F1_dsu/esu"/>
</dbReference>
<proteinExistence type="inferred from homology"/>
<accession>A0A212JIC0</accession>
<dbReference type="InterPro" id="IPR036771">
    <property type="entry name" value="ATPsynth_dsu/esu_N"/>
</dbReference>